<keyword evidence="2" id="KW-1185">Reference proteome</keyword>
<accession>A0A1Y0I7A7</accession>
<sequence>MRIGLKKNTCLRKNLLFQTIQIIYCGQMMGRKYHCNPPKINSGSKQKITSDVENAVFSYYKDSFDPAVSSISDVAGLVDLLKIKIM</sequence>
<dbReference type="EMBL" id="CP021425">
    <property type="protein sequence ID" value="ARU56079.1"/>
    <property type="molecule type" value="Genomic_DNA"/>
</dbReference>
<reference evidence="1 2" key="1">
    <citation type="submission" date="2017-05" db="EMBL/GenBank/DDBJ databases">
        <title>Genomic insights into alkan degradation activity of Oleiphilus messinensis.</title>
        <authorList>
            <person name="Kozyavkin S.A."/>
            <person name="Slesarev A.I."/>
            <person name="Golyshin P.N."/>
            <person name="Korzhenkov A."/>
            <person name="Golyshina O.N."/>
            <person name="Toshchakov S.V."/>
        </authorList>
    </citation>
    <scope>NUCLEOTIDE SEQUENCE [LARGE SCALE GENOMIC DNA]</scope>
    <source>
        <strain evidence="1 2">ME102</strain>
    </source>
</reference>
<dbReference type="Proteomes" id="UP000196027">
    <property type="component" value="Chromosome"/>
</dbReference>
<gene>
    <name evidence="1" type="ORF">OLMES_2005</name>
</gene>
<proteinExistence type="predicted"/>
<dbReference type="KEGG" id="ome:OLMES_2005"/>
<name>A0A1Y0I7A7_9GAMM</name>
<dbReference type="AlphaFoldDB" id="A0A1Y0I7A7"/>
<organism evidence="1 2">
    <name type="scientific">Oleiphilus messinensis</name>
    <dbReference type="NCBI Taxonomy" id="141451"/>
    <lineage>
        <taxon>Bacteria</taxon>
        <taxon>Pseudomonadati</taxon>
        <taxon>Pseudomonadota</taxon>
        <taxon>Gammaproteobacteria</taxon>
        <taxon>Oceanospirillales</taxon>
        <taxon>Oleiphilaceae</taxon>
        <taxon>Oleiphilus</taxon>
    </lineage>
</organism>
<evidence type="ECO:0000313" key="2">
    <source>
        <dbReference type="Proteomes" id="UP000196027"/>
    </source>
</evidence>
<protein>
    <submittedName>
        <fullName evidence="1">Uncharacterized protein</fullName>
    </submittedName>
</protein>
<evidence type="ECO:0000313" key="1">
    <source>
        <dbReference type="EMBL" id="ARU56079.1"/>
    </source>
</evidence>